<comment type="caution">
    <text evidence="3">The sequence shown here is derived from an EMBL/GenBank/DDBJ whole genome shotgun (WGS) entry which is preliminary data.</text>
</comment>
<dbReference type="EMBL" id="PNCK01000070">
    <property type="protein sequence ID" value="TMP40683.1"/>
    <property type="molecule type" value="Genomic_DNA"/>
</dbReference>
<dbReference type="EMBL" id="PNCL01000089">
    <property type="protein sequence ID" value="TMP56117.1"/>
    <property type="molecule type" value="Genomic_DNA"/>
</dbReference>
<evidence type="ECO:0000313" key="5">
    <source>
        <dbReference type="Proteomes" id="UP000307706"/>
    </source>
</evidence>
<proteinExistence type="predicted"/>
<dbReference type="Proteomes" id="UP000307706">
    <property type="component" value="Unassembled WGS sequence"/>
</dbReference>
<protein>
    <submittedName>
        <fullName evidence="3">Uncharacterized protein</fullName>
    </submittedName>
</protein>
<sequence>MSSTIKMQRLAIFLATIAILPLLILLSAELTSTILKCTVKEVLATDYRLFNYDIGMILAVAYTAGWAILLTLPTAGLGAYICYIRSLNSNDS</sequence>
<evidence type="ECO:0000313" key="2">
    <source>
        <dbReference type="EMBL" id="TMP40683.1"/>
    </source>
</evidence>
<reference evidence="3 5" key="1">
    <citation type="submission" date="2017-12" db="EMBL/GenBank/DDBJ databases">
        <authorList>
            <person name="Paulsen S."/>
            <person name="Gram L.K."/>
        </authorList>
    </citation>
    <scope>NUCLEOTIDE SEQUENCE [LARGE SCALE GENOMIC DNA]</scope>
    <source>
        <strain evidence="3 5">S2231</strain>
        <strain evidence="2">S2233</strain>
    </source>
</reference>
<feature type="transmembrane region" description="Helical" evidence="1">
    <location>
        <begin position="54"/>
        <end position="83"/>
    </location>
</feature>
<name>A0A5S3XL74_9GAMM</name>
<evidence type="ECO:0000256" key="1">
    <source>
        <dbReference type="SAM" id="Phobius"/>
    </source>
</evidence>
<keyword evidence="1" id="KW-0812">Transmembrane</keyword>
<accession>A0A5S3XL74</accession>
<dbReference type="OrthoDB" id="6316135at2"/>
<evidence type="ECO:0000313" key="3">
    <source>
        <dbReference type="EMBL" id="TMP56117.1"/>
    </source>
</evidence>
<dbReference type="Proteomes" id="UP000305730">
    <property type="component" value="Unassembled WGS sequence"/>
</dbReference>
<keyword evidence="1" id="KW-0472">Membrane</keyword>
<keyword evidence="1" id="KW-1133">Transmembrane helix</keyword>
<reference evidence="3" key="3">
    <citation type="submission" date="2019-09" db="EMBL/GenBank/DDBJ databases">
        <title>Co-occurence of chitin degradation, pigmentation and bioactivity in marine Pseudoalteromonas.</title>
        <authorList>
            <person name="Sonnenschein E.C."/>
            <person name="Bech P.K."/>
        </authorList>
    </citation>
    <scope>NUCLEOTIDE SEQUENCE</scope>
    <source>
        <strain evidence="3">S2231</strain>
    </source>
</reference>
<dbReference type="RefSeq" id="WP_138597997.1">
    <property type="nucleotide sequence ID" value="NZ_PNCK01000070.1"/>
</dbReference>
<dbReference type="AlphaFoldDB" id="A0A5S3XL74"/>
<reference evidence="4 5" key="2">
    <citation type="submission" date="2019-06" db="EMBL/GenBank/DDBJ databases">
        <title>Co-occurence of chitin degradation, pigmentation and bioactivity in marine Pseudoalteromonas.</title>
        <authorList>
            <person name="Sonnenschein E.C."/>
            <person name="Bech P.K."/>
        </authorList>
    </citation>
    <scope>NUCLEOTIDE SEQUENCE [LARGE SCALE GENOMIC DNA]</scope>
    <source>
        <strain evidence="5">S2231</strain>
        <strain evidence="2 4">S2233</strain>
    </source>
</reference>
<gene>
    <name evidence="3" type="ORF">CWB96_15720</name>
    <name evidence="2" type="ORF">CWB97_17615</name>
</gene>
<keyword evidence="4" id="KW-1185">Reference proteome</keyword>
<organism evidence="3 5">
    <name type="scientific">Pseudoalteromonas citrea</name>
    <dbReference type="NCBI Taxonomy" id="43655"/>
    <lineage>
        <taxon>Bacteria</taxon>
        <taxon>Pseudomonadati</taxon>
        <taxon>Pseudomonadota</taxon>
        <taxon>Gammaproteobacteria</taxon>
        <taxon>Alteromonadales</taxon>
        <taxon>Pseudoalteromonadaceae</taxon>
        <taxon>Pseudoalteromonas</taxon>
    </lineage>
</organism>
<evidence type="ECO:0000313" key="4">
    <source>
        <dbReference type="Proteomes" id="UP000305730"/>
    </source>
</evidence>